<proteinExistence type="predicted"/>
<protein>
    <submittedName>
        <fullName evidence="1">Uncharacterized protein (DUF736 family)</fullName>
    </submittedName>
</protein>
<evidence type="ECO:0000313" key="1">
    <source>
        <dbReference type="EMBL" id="MET3588847.1"/>
    </source>
</evidence>
<comment type="caution">
    <text evidence="1">The sequence shown here is derived from an EMBL/GenBank/DDBJ whole genome shotgun (WGS) entry which is preliminary data.</text>
</comment>
<evidence type="ECO:0000313" key="2">
    <source>
        <dbReference type="Proteomes" id="UP001549031"/>
    </source>
</evidence>
<dbReference type="Proteomes" id="UP001549031">
    <property type="component" value="Unassembled WGS sequence"/>
</dbReference>
<sequence>MIIFDFKQYEEATESVVSQEERATRMATIGTFTPTDNGFTGAIRTLALNIKARITPTDAPSDRAPEFRVFAGNVEFGAAWRKTSQDGNRDYLSVKLDDPSFPAPIYATLSQLEGTDSFQLIWTRPTKD</sequence>
<organism evidence="1 2">
    <name type="scientific">Pseudorhizobium tarimense</name>
    <dbReference type="NCBI Taxonomy" id="1079109"/>
    <lineage>
        <taxon>Bacteria</taxon>
        <taxon>Pseudomonadati</taxon>
        <taxon>Pseudomonadota</taxon>
        <taxon>Alphaproteobacteria</taxon>
        <taxon>Hyphomicrobiales</taxon>
        <taxon>Rhizobiaceae</taxon>
        <taxon>Rhizobium/Agrobacterium group</taxon>
        <taxon>Pseudorhizobium</taxon>
    </lineage>
</organism>
<accession>A0ABV2HF29</accession>
<dbReference type="EMBL" id="JBEPLJ010000038">
    <property type="protein sequence ID" value="MET3588847.1"/>
    <property type="molecule type" value="Genomic_DNA"/>
</dbReference>
<dbReference type="Pfam" id="PF05284">
    <property type="entry name" value="DUF736"/>
    <property type="match status" value="1"/>
</dbReference>
<gene>
    <name evidence="1" type="ORF">ABID21_004987</name>
</gene>
<reference evidence="1 2" key="1">
    <citation type="submission" date="2024-06" db="EMBL/GenBank/DDBJ databases">
        <title>Genomic Encyclopedia of Type Strains, Phase IV (KMG-IV): sequencing the most valuable type-strain genomes for metagenomic binning, comparative biology and taxonomic classification.</title>
        <authorList>
            <person name="Goeker M."/>
        </authorList>
    </citation>
    <scope>NUCLEOTIDE SEQUENCE [LARGE SCALE GENOMIC DNA]</scope>
    <source>
        <strain evidence="1 2">DSM 105042</strain>
    </source>
</reference>
<dbReference type="InterPro" id="IPR007948">
    <property type="entry name" value="DUF736"/>
</dbReference>
<name>A0ABV2HF29_9HYPH</name>
<keyword evidence="2" id="KW-1185">Reference proteome</keyword>